<keyword evidence="4" id="KW-0539">Nucleus</keyword>
<organism evidence="8 9">
    <name type="scientific">Hibiscus syriacus</name>
    <name type="common">Rose of Sharon</name>
    <dbReference type="NCBI Taxonomy" id="106335"/>
    <lineage>
        <taxon>Eukaryota</taxon>
        <taxon>Viridiplantae</taxon>
        <taxon>Streptophyta</taxon>
        <taxon>Embryophyta</taxon>
        <taxon>Tracheophyta</taxon>
        <taxon>Spermatophyta</taxon>
        <taxon>Magnoliopsida</taxon>
        <taxon>eudicotyledons</taxon>
        <taxon>Gunneridae</taxon>
        <taxon>Pentapetalae</taxon>
        <taxon>rosids</taxon>
        <taxon>malvids</taxon>
        <taxon>Malvales</taxon>
        <taxon>Malvaceae</taxon>
        <taxon>Malvoideae</taxon>
        <taxon>Hibiscus</taxon>
    </lineage>
</organism>
<name>A0A6A3D296_HIBSY</name>
<evidence type="ECO:0000313" key="8">
    <source>
        <dbReference type="EMBL" id="KAE8735596.1"/>
    </source>
</evidence>
<feature type="domain" description="NAC" evidence="7">
    <location>
        <begin position="23"/>
        <end position="165"/>
    </location>
</feature>
<dbReference type="Proteomes" id="UP000436088">
    <property type="component" value="Unassembled WGS sequence"/>
</dbReference>
<dbReference type="InterPro" id="IPR036093">
    <property type="entry name" value="NAC_dom_sf"/>
</dbReference>
<dbReference type="EMBL" id="VEPZ02000032">
    <property type="protein sequence ID" value="KAE8735596.1"/>
    <property type="molecule type" value="Genomic_DNA"/>
</dbReference>
<keyword evidence="1" id="KW-0805">Transcription regulation</keyword>
<feature type="region of interest" description="Disordered" evidence="5">
    <location>
        <begin position="233"/>
        <end position="255"/>
    </location>
</feature>
<keyword evidence="6" id="KW-0812">Transmembrane</keyword>
<keyword evidence="6" id="KW-0472">Membrane</keyword>
<evidence type="ECO:0000259" key="7">
    <source>
        <dbReference type="PROSITE" id="PS51005"/>
    </source>
</evidence>
<dbReference type="PANTHER" id="PTHR31744">
    <property type="entry name" value="PROTEIN CUP-SHAPED COTYLEDON 2-RELATED"/>
    <property type="match status" value="1"/>
</dbReference>
<reference evidence="8" key="1">
    <citation type="submission" date="2019-09" db="EMBL/GenBank/DDBJ databases">
        <title>Draft genome information of white flower Hibiscus syriacus.</title>
        <authorList>
            <person name="Kim Y.-M."/>
        </authorList>
    </citation>
    <scope>NUCLEOTIDE SEQUENCE [LARGE SCALE GENOMIC DNA]</scope>
    <source>
        <strain evidence="8">YM2019G1</strain>
    </source>
</reference>
<protein>
    <submittedName>
        <fullName evidence="8">NAC domain-containing protein 40</fullName>
    </submittedName>
</protein>
<evidence type="ECO:0000256" key="1">
    <source>
        <dbReference type="ARBA" id="ARBA00023015"/>
    </source>
</evidence>
<evidence type="ECO:0000256" key="2">
    <source>
        <dbReference type="ARBA" id="ARBA00023125"/>
    </source>
</evidence>
<dbReference type="PANTHER" id="PTHR31744:SF235">
    <property type="entry name" value="NAC DOMAIN-CONTAINING PROTEIN"/>
    <property type="match status" value="1"/>
</dbReference>
<comment type="caution">
    <text evidence="8">The sequence shown here is derived from an EMBL/GenBank/DDBJ whole genome shotgun (WGS) entry which is preliminary data.</text>
</comment>
<dbReference type="SUPFAM" id="SSF101941">
    <property type="entry name" value="NAC domain"/>
    <property type="match status" value="1"/>
</dbReference>
<sequence length="373" mass="41590">MMMMAGEGGVSRETQMSIQASSMFPGFRFSPTDVELISYYLKKKLHGHDKCVEVVPLIEICRYEPWDLPAKSIIKSDNEWFFFCARGRKYPNGSQNRRGTEQGYWKATGKERNVKSGSNVIGTKRTLVFHSGRAPRGERTEWIMHEYCMTGKSQDSLVVCRLKKNGEFRPNNNSTRGPRNMSIMHDSNCATSDGGTDLTALCEGEKAAEFYSKKASSSNDSHSIEQIDLVSDSEQKLSNDVGPTESSTYKMDSDEEEDFFSEILKDDIIRLDETSFSTPIPEIVQQNAPCNVSFFQGEPKGTIKQRPAKGDTIGDANASEHGLGETSIEKRMSSLMSEESSKCMVSPFSSRTAILVILIILLALFLSFISCSD</sequence>
<evidence type="ECO:0000256" key="6">
    <source>
        <dbReference type="SAM" id="Phobius"/>
    </source>
</evidence>
<accession>A0A6A3D296</accession>
<keyword evidence="6" id="KW-1133">Transmembrane helix</keyword>
<evidence type="ECO:0000256" key="4">
    <source>
        <dbReference type="ARBA" id="ARBA00023242"/>
    </source>
</evidence>
<gene>
    <name evidence="8" type="ORF">F3Y22_tig00000340pilonHSYRG00725</name>
</gene>
<evidence type="ECO:0000313" key="9">
    <source>
        <dbReference type="Proteomes" id="UP000436088"/>
    </source>
</evidence>
<dbReference type="AlphaFoldDB" id="A0A6A3D296"/>
<dbReference type="Gene3D" id="2.170.150.80">
    <property type="entry name" value="NAC domain"/>
    <property type="match status" value="1"/>
</dbReference>
<keyword evidence="3" id="KW-0804">Transcription</keyword>
<dbReference type="Pfam" id="PF02365">
    <property type="entry name" value="NAM"/>
    <property type="match status" value="1"/>
</dbReference>
<evidence type="ECO:0000256" key="3">
    <source>
        <dbReference type="ARBA" id="ARBA00023163"/>
    </source>
</evidence>
<dbReference type="GO" id="GO:0006355">
    <property type="term" value="P:regulation of DNA-templated transcription"/>
    <property type="evidence" value="ECO:0007669"/>
    <property type="project" value="InterPro"/>
</dbReference>
<dbReference type="InterPro" id="IPR003441">
    <property type="entry name" value="NAC-dom"/>
</dbReference>
<proteinExistence type="predicted"/>
<keyword evidence="9" id="KW-1185">Reference proteome</keyword>
<dbReference type="GO" id="GO:0003677">
    <property type="term" value="F:DNA binding"/>
    <property type="evidence" value="ECO:0007669"/>
    <property type="project" value="UniProtKB-KW"/>
</dbReference>
<evidence type="ECO:0000256" key="5">
    <source>
        <dbReference type="SAM" id="MobiDB-lite"/>
    </source>
</evidence>
<keyword evidence="2" id="KW-0238">DNA-binding</keyword>
<feature type="transmembrane region" description="Helical" evidence="6">
    <location>
        <begin position="352"/>
        <end position="371"/>
    </location>
</feature>
<dbReference type="PROSITE" id="PS51005">
    <property type="entry name" value="NAC"/>
    <property type="match status" value="1"/>
</dbReference>